<protein>
    <submittedName>
        <fullName evidence="2">Hemolysin-type calcium-binding region</fullName>
    </submittedName>
</protein>
<reference evidence="2 3" key="1">
    <citation type="submission" date="2017-06" db="EMBL/GenBank/DDBJ databases">
        <title>Genome sequencing of cyanobaciteial culture collection at National Institute for Environmental Studies (NIES).</title>
        <authorList>
            <person name="Hirose Y."/>
            <person name="Shimura Y."/>
            <person name="Fujisawa T."/>
            <person name="Nakamura Y."/>
            <person name="Kawachi M."/>
        </authorList>
    </citation>
    <scope>NUCLEOTIDE SEQUENCE [LARGE SCALE GENOMIC DNA]</scope>
    <source>
        <strain evidence="2 3">NIES-4072</strain>
    </source>
</reference>
<keyword evidence="3" id="KW-1185">Reference proteome</keyword>
<dbReference type="SUPFAM" id="SSF101898">
    <property type="entry name" value="NHL repeat"/>
    <property type="match status" value="1"/>
</dbReference>
<evidence type="ECO:0000256" key="1">
    <source>
        <dbReference type="SAM" id="MobiDB-lite"/>
    </source>
</evidence>
<dbReference type="OrthoDB" id="9796428at2"/>
<comment type="caution">
    <text evidence="2">The sequence shown here is derived from an EMBL/GenBank/DDBJ whole genome shotgun (WGS) entry which is preliminary data.</text>
</comment>
<name>A0A2R5FM54_NOSCO</name>
<dbReference type="InterPro" id="IPR011042">
    <property type="entry name" value="6-blade_b-propeller_TolB-like"/>
</dbReference>
<accession>A0A2R5FM54</accession>
<organism evidence="2 3">
    <name type="scientific">Nostoc commune NIES-4072</name>
    <dbReference type="NCBI Taxonomy" id="2005467"/>
    <lineage>
        <taxon>Bacteria</taxon>
        <taxon>Bacillati</taxon>
        <taxon>Cyanobacteriota</taxon>
        <taxon>Cyanophyceae</taxon>
        <taxon>Nostocales</taxon>
        <taxon>Nostocaceae</taxon>
        <taxon>Nostoc</taxon>
    </lineage>
</organism>
<evidence type="ECO:0000313" key="3">
    <source>
        <dbReference type="Proteomes" id="UP000245124"/>
    </source>
</evidence>
<dbReference type="Proteomes" id="UP000245124">
    <property type="component" value="Unassembled WGS sequence"/>
</dbReference>
<dbReference type="InterPro" id="IPR010620">
    <property type="entry name" value="SBBP_repeat"/>
</dbReference>
<dbReference type="AlphaFoldDB" id="A0A2R5FM54"/>
<feature type="region of interest" description="Disordered" evidence="1">
    <location>
        <begin position="667"/>
        <end position="703"/>
    </location>
</feature>
<gene>
    <name evidence="2" type="ORF">NIES4072_35250</name>
</gene>
<dbReference type="PANTHER" id="PTHR35580">
    <property type="entry name" value="CELL SURFACE GLYCOPROTEIN (S-LAYER PROTEIN)-LIKE PROTEIN"/>
    <property type="match status" value="1"/>
</dbReference>
<dbReference type="InterPro" id="IPR052918">
    <property type="entry name" value="Motility_Chemotaxis_Reg"/>
</dbReference>
<feature type="compositionally biased region" description="Low complexity" evidence="1">
    <location>
        <begin position="675"/>
        <end position="694"/>
    </location>
</feature>
<dbReference type="RefSeq" id="WP_109009602.1">
    <property type="nucleotide sequence ID" value="NZ_BDUD01000001.1"/>
</dbReference>
<dbReference type="PANTHER" id="PTHR35580:SF1">
    <property type="entry name" value="PHYTASE-LIKE DOMAIN-CONTAINING PROTEIN"/>
    <property type="match status" value="1"/>
</dbReference>
<dbReference type="EMBL" id="BDUD01000001">
    <property type="protein sequence ID" value="GBG19856.1"/>
    <property type="molecule type" value="Genomic_DNA"/>
</dbReference>
<evidence type="ECO:0000313" key="2">
    <source>
        <dbReference type="EMBL" id="GBG19856.1"/>
    </source>
</evidence>
<dbReference type="Pfam" id="PF06739">
    <property type="entry name" value="SBBP"/>
    <property type="match status" value="2"/>
</dbReference>
<dbReference type="Gene3D" id="2.120.10.30">
    <property type="entry name" value="TolB, C-terminal domain"/>
    <property type="match status" value="1"/>
</dbReference>
<proteinExistence type="predicted"/>
<sequence>MANNQLGISLLTPASDLVLASGTTDSEALFGRAGNDTIYPDNPVASATQATNVDYLFGDLFDNSPEEYEIILNIQNAQQGGNPFLILNRNIPSVGADRFVLGDRTQPYYTTSNPATLLTTDFLGLNEYAVIYDFGVNNDIIELNGRPQDYRIVKITGLQVAGIAQPLSGQAIFSLQQGAPDLVAFVVAKPEVNLNLISNNFRFIGQKPLIKPTAYRKIDQLATTGNDLSLAVNTDSAGNIYLGGTTTGTLFGRNQGLGDAWVEKYNTNGSLVWGRQFGSSGDESNFASVTDKNGNTYLAGGTSGNLFGTKQTETDVWVAKYDTNGNRVWGRQFSAGGFSSGAFGLDLDPSGNVYVSGIEINNNDRTDIFNFAVQDNSWVSKFDSNGNQQWTTLIKDPAATFPFDITPFFDESYDLAVDNNGNSIAVGWTQGLVRESDPSRQLLKYDAWVSKVNTAGQVQWVQQLGSINQGLDFAWGVDTDSLGNIYVTGWTTGDIGTSTGQTGIGGRDIWITKLTPNGTQVWAKQFGSPDDDGMYLSDMQIDQNDNIFIIGHTNGVLGNGTKDPSYNAWVAKFDTNGNNNWVQQFGRQNNLDYPTGVTTNGTGRLYVTGFTDSSLTNPTGVTSSAVDGWLAQLDANSGSLQKFIGRSINGLSLSTDVLTGSTDVLTGSTDVPSGSTDVLTSSTDVPSDSTDVLTGSTDVPSGSTDVLTGSTDVLTGSTDVLTGSTDVLTGSTDVFSIAAPAPIRTIDITNSLVTSEKLPQGDNRINPAEGINLNFGQGITTPSTSSTFNYGQFVSSLDSIFNSELQPASSSSLTQVVNNGSPFSSSLTQAVNNGSLVI</sequence>